<evidence type="ECO:0000256" key="1">
    <source>
        <dbReference type="ARBA" id="ARBA00023239"/>
    </source>
</evidence>
<keyword evidence="5" id="KW-1185">Reference proteome</keyword>
<accession>A0AAU9ESD0</accession>
<dbReference type="PANTHER" id="PTHR30143:SF0">
    <property type="entry name" value="2-KETO-4-PENTENOATE HYDRATASE"/>
    <property type="match status" value="1"/>
</dbReference>
<dbReference type="Proteomes" id="UP001366166">
    <property type="component" value="Chromosome"/>
</dbReference>
<dbReference type="InterPro" id="IPR050772">
    <property type="entry name" value="Hydratase-Decarb/MhpD_sf"/>
</dbReference>
<dbReference type="PANTHER" id="PTHR30143">
    <property type="entry name" value="ACID HYDRATASE"/>
    <property type="match status" value="1"/>
</dbReference>
<gene>
    <name evidence="4" type="ORF">FAK_05720</name>
</gene>
<name>A0AAU9ESD0_9BACT</name>
<dbReference type="SUPFAM" id="SSF56529">
    <property type="entry name" value="FAH"/>
    <property type="match status" value="1"/>
</dbReference>
<dbReference type="InterPro" id="IPR036663">
    <property type="entry name" value="Fumarylacetoacetase_C_sf"/>
</dbReference>
<keyword evidence="2" id="KW-0732">Signal</keyword>
<proteinExistence type="predicted"/>
<evidence type="ECO:0000313" key="5">
    <source>
        <dbReference type="Proteomes" id="UP001366166"/>
    </source>
</evidence>
<evidence type="ECO:0000256" key="2">
    <source>
        <dbReference type="SAM" id="SignalP"/>
    </source>
</evidence>
<dbReference type="GO" id="GO:0005737">
    <property type="term" value="C:cytoplasm"/>
    <property type="evidence" value="ECO:0007669"/>
    <property type="project" value="TreeGrafter"/>
</dbReference>
<feature type="domain" description="Fumarylacetoacetase-like C-terminal" evidence="3">
    <location>
        <begin position="110"/>
        <end position="260"/>
    </location>
</feature>
<organism evidence="4 5">
    <name type="scientific">Desulfoferula mesophila</name>
    <dbReference type="NCBI Taxonomy" id="3058419"/>
    <lineage>
        <taxon>Bacteria</taxon>
        <taxon>Pseudomonadati</taxon>
        <taxon>Thermodesulfobacteriota</taxon>
        <taxon>Desulfarculia</taxon>
        <taxon>Desulfarculales</taxon>
        <taxon>Desulfarculaceae</taxon>
        <taxon>Desulfoferula</taxon>
    </lineage>
</organism>
<dbReference type="InterPro" id="IPR011234">
    <property type="entry name" value="Fumarylacetoacetase-like_C"/>
</dbReference>
<feature type="chain" id="PRO_5043975658" evidence="2">
    <location>
        <begin position="24"/>
        <end position="278"/>
    </location>
</feature>
<dbReference type="Pfam" id="PF01557">
    <property type="entry name" value="FAA_hydrolase"/>
    <property type="match status" value="1"/>
</dbReference>
<dbReference type="KEGG" id="dmp:FAK_05720"/>
<feature type="signal peptide" evidence="2">
    <location>
        <begin position="1"/>
        <end position="23"/>
    </location>
</feature>
<evidence type="ECO:0000313" key="4">
    <source>
        <dbReference type="EMBL" id="BEQ13506.1"/>
    </source>
</evidence>
<reference evidence="5" key="1">
    <citation type="journal article" date="2023" name="Arch. Microbiol.">
        <title>Desulfoferula mesophilus gen. nov. sp. nov., a mesophilic sulfate-reducing bacterium isolated from a brackish lake sediment.</title>
        <authorList>
            <person name="Watanabe T."/>
            <person name="Yabe T."/>
            <person name="Tsuji J.M."/>
            <person name="Fukui M."/>
        </authorList>
    </citation>
    <scope>NUCLEOTIDE SEQUENCE [LARGE SCALE GENOMIC DNA]</scope>
    <source>
        <strain evidence="5">12FAK</strain>
    </source>
</reference>
<dbReference type="RefSeq" id="WP_338605216.1">
    <property type="nucleotide sequence ID" value="NZ_AP028679.1"/>
</dbReference>
<dbReference type="EMBL" id="AP028679">
    <property type="protein sequence ID" value="BEQ13506.1"/>
    <property type="molecule type" value="Genomic_DNA"/>
</dbReference>
<dbReference type="GO" id="GO:0008684">
    <property type="term" value="F:2-oxopent-4-enoate hydratase activity"/>
    <property type="evidence" value="ECO:0007669"/>
    <property type="project" value="TreeGrafter"/>
</dbReference>
<protein>
    <submittedName>
        <fullName evidence="4">Hydratase/decarboxylase</fullName>
    </submittedName>
</protein>
<evidence type="ECO:0000259" key="3">
    <source>
        <dbReference type="Pfam" id="PF01557"/>
    </source>
</evidence>
<dbReference type="Gene3D" id="3.90.850.10">
    <property type="entry name" value="Fumarylacetoacetase-like, C-terminal domain"/>
    <property type="match status" value="1"/>
</dbReference>
<dbReference type="AlphaFoldDB" id="A0AAU9ESD0"/>
<sequence length="278" mass="29357">MNKLLAGLSAAVISLALALPALAQSDREVALAIYKNFQAGQALPLASKMRPGLTLAQAYGVQTALVALFRSHEDQVAGYKAGLTSQAVQQRFGAKGPALGVLMASMRRYKVVRRADFRNLALEVEIAYLLGKPISRPVTHRTVREYVLGIAPAVELPDLAYADMSAVTLPDIVAANVVCRGFILGPMVRADKLDPNVTQGQLWRGGKPLTPAVGAKAALGSQWEALAWSVNQALAMYGPLSEGSVILTGSLGPMFPGEPGSYEAVFSGGLGRVAFEVK</sequence>
<keyword evidence="1" id="KW-0456">Lyase</keyword>